<keyword evidence="2" id="KW-1185">Reference proteome</keyword>
<reference evidence="3" key="1">
    <citation type="submission" date="2025-08" db="UniProtKB">
        <authorList>
            <consortium name="RefSeq"/>
        </authorList>
    </citation>
    <scope>IDENTIFICATION</scope>
</reference>
<sequence>MTRTLNLYSLTRAAGLLALLLISLLDVCSTSVAYRKSKSLRTKRFLMPPVTTEEGEKFPSGRFDMGDNSGGDGVGITKGDNSSGDGVGITKGDNNPDLVPHFQTKYDVVSVEPQGKFAGLEQTANTPLSLWDWNPGPALPQVDNPALHSFPPELQTGRLVRQGQMYPSLNNPIPGGGMFPFNTPTAAGGVGQTPPSSQGLPPQGVQGPQGIQFQPSMIGPNQAGGLPMIGSFQQQQQQQQQRWPTIGSNQAGGLPMIGSFQQQRWPTIGSSQAGGLPMIGSFQQQRWPTIDSSQSGRPSPFLQQLNQYSGRFPVPANDGGGYAPQNLAYNNNNNYDNSNYDNNNNNNNNDYNNNNNNNQYGNIPQTSTGLLGPQRLNSQKGDTYNVMVGVNLMTFPERQRAAGGPGSPVQGQVQVQGQMLPLPLGSGGVQQQATSGGGSELGSGGGTASDMNAWCGLVCPRGHSLAYSPRKACYICVCGDLSGSLTSGPGSMGLHQNNPAMPMVNNV</sequence>
<name>A0ABM1VQ34_APLCA</name>
<evidence type="ECO:0000313" key="2">
    <source>
        <dbReference type="Proteomes" id="UP000694888"/>
    </source>
</evidence>
<feature type="region of interest" description="Disordered" evidence="1">
    <location>
        <begin position="423"/>
        <end position="445"/>
    </location>
</feature>
<feature type="compositionally biased region" description="Polar residues" evidence="1">
    <location>
        <begin position="359"/>
        <end position="380"/>
    </location>
</feature>
<proteinExistence type="predicted"/>
<feature type="region of interest" description="Disordered" evidence="1">
    <location>
        <begin position="309"/>
        <end position="380"/>
    </location>
</feature>
<feature type="compositionally biased region" description="Low complexity" evidence="1">
    <location>
        <begin position="329"/>
        <end position="358"/>
    </location>
</feature>
<dbReference type="Proteomes" id="UP000694888">
    <property type="component" value="Unplaced"/>
</dbReference>
<dbReference type="RefSeq" id="XP_035824526.1">
    <property type="nucleotide sequence ID" value="XM_035968633.1"/>
</dbReference>
<feature type="compositionally biased region" description="Gly residues" evidence="1">
    <location>
        <begin position="435"/>
        <end position="445"/>
    </location>
</feature>
<evidence type="ECO:0000256" key="1">
    <source>
        <dbReference type="SAM" id="MobiDB-lite"/>
    </source>
</evidence>
<organism evidence="2 3">
    <name type="scientific">Aplysia californica</name>
    <name type="common">California sea hare</name>
    <dbReference type="NCBI Taxonomy" id="6500"/>
    <lineage>
        <taxon>Eukaryota</taxon>
        <taxon>Metazoa</taxon>
        <taxon>Spiralia</taxon>
        <taxon>Lophotrochozoa</taxon>
        <taxon>Mollusca</taxon>
        <taxon>Gastropoda</taxon>
        <taxon>Heterobranchia</taxon>
        <taxon>Euthyneura</taxon>
        <taxon>Tectipleura</taxon>
        <taxon>Aplysiida</taxon>
        <taxon>Aplysioidea</taxon>
        <taxon>Aplysiidae</taxon>
        <taxon>Aplysia</taxon>
    </lineage>
</organism>
<accession>A0ABM1VQ34</accession>
<feature type="non-terminal residue" evidence="3">
    <location>
        <position position="507"/>
    </location>
</feature>
<evidence type="ECO:0000313" key="3">
    <source>
        <dbReference type="RefSeq" id="XP_035824526.1"/>
    </source>
</evidence>
<dbReference type="GeneID" id="101861193"/>
<gene>
    <name evidence="3" type="primary">LOC101861193</name>
</gene>
<protein>
    <submittedName>
        <fullName evidence="3">Uncharacterized protein</fullName>
    </submittedName>
</protein>